<feature type="transmembrane region" description="Helical" evidence="1">
    <location>
        <begin position="142"/>
        <end position="162"/>
    </location>
</feature>
<keyword evidence="3" id="KW-1185">Reference proteome</keyword>
<reference evidence="2" key="1">
    <citation type="submission" date="2022-01" db="EMBL/GenBank/DDBJ databases">
        <authorList>
            <person name="Jo J.-H."/>
            <person name="Im W.-T."/>
        </authorList>
    </citation>
    <scope>NUCLEOTIDE SEQUENCE</scope>
    <source>
        <strain evidence="2">NA20</strain>
    </source>
</reference>
<sequence>MTDIAATDQRLAGKRMIIAVLAALTAFLAYSSVYAYRKPFTVATFDGLRFWNISYQTLLIISQVVGYMLSKFYGIRFISELRSLGRFRTGMILTGSAWICLLLFALLPAPWGMLPMFINGFLLGFMWGVIFSYLEGRRTTDFMGAVMAVSFIFAGGFTRTVAKWLMVEWNVAENWMPFFTGLVFIIPLIFFLSMLERIPPPDDDDRRERTVRVPMTSADRKKFLKQFGAGLIISSVTYLFLTVMRDIRDNYMANIWNELGYGSDYSVFTRTETNTSLLVLLIMGMLVLIRKNIRAFSFVHVVILAGFLIAGISSALFINGMMNGATWMQLVSLGLYMGYIPFNCIFFERLIATFRVAGNVGFLIYFADAFGYLGSVTVMLAKEFIRLQLNWSEFYSYGVVIGSLMGIAGVLFSYRYFRGRYHHSKA</sequence>
<dbReference type="Proteomes" id="UP001165367">
    <property type="component" value="Unassembled WGS sequence"/>
</dbReference>
<feature type="transmembrane region" description="Helical" evidence="1">
    <location>
        <begin position="174"/>
        <end position="192"/>
    </location>
</feature>
<evidence type="ECO:0000313" key="3">
    <source>
        <dbReference type="Proteomes" id="UP001165367"/>
    </source>
</evidence>
<name>A0ABS9KNZ8_9BACT</name>
<dbReference type="EMBL" id="JAKLTR010000003">
    <property type="protein sequence ID" value="MCG2614026.1"/>
    <property type="molecule type" value="Genomic_DNA"/>
</dbReference>
<accession>A0ABS9KNZ8</accession>
<evidence type="ECO:0000313" key="2">
    <source>
        <dbReference type="EMBL" id="MCG2614026.1"/>
    </source>
</evidence>
<dbReference type="SUPFAM" id="SSF103473">
    <property type="entry name" value="MFS general substrate transporter"/>
    <property type="match status" value="1"/>
</dbReference>
<dbReference type="InterPro" id="IPR043745">
    <property type="entry name" value="DUF5690"/>
</dbReference>
<keyword evidence="1" id="KW-1133">Transmembrane helix</keyword>
<feature type="transmembrane region" description="Helical" evidence="1">
    <location>
        <begin position="267"/>
        <end position="289"/>
    </location>
</feature>
<keyword evidence="1" id="KW-0812">Transmembrane</keyword>
<evidence type="ECO:0000256" key="1">
    <source>
        <dbReference type="SAM" id="Phobius"/>
    </source>
</evidence>
<feature type="transmembrane region" description="Helical" evidence="1">
    <location>
        <begin position="296"/>
        <end position="318"/>
    </location>
</feature>
<feature type="transmembrane region" description="Helical" evidence="1">
    <location>
        <begin position="16"/>
        <end position="36"/>
    </location>
</feature>
<organism evidence="2 3">
    <name type="scientific">Terrimonas ginsenosidimutans</name>
    <dbReference type="NCBI Taxonomy" id="2908004"/>
    <lineage>
        <taxon>Bacteria</taxon>
        <taxon>Pseudomonadati</taxon>
        <taxon>Bacteroidota</taxon>
        <taxon>Chitinophagia</taxon>
        <taxon>Chitinophagales</taxon>
        <taxon>Chitinophagaceae</taxon>
        <taxon>Terrimonas</taxon>
    </lineage>
</organism>
<gene>
    <name evidence="2" type="ORF">LZZ85_07025</name>
</gene>
<dbReference type="InterPro" id="IPR036259">
    <property type="entry name" value="MFS_trans_sf"/>
</dbReference>
<feature type="transmembrane region" description="Helical" evidence="1">
    <location>
        <begin position="48"/>
        <end position="69"/>
    </location>
</feature>
<feature type="transmembrane region" description="Helical" evidence="1">
    <location>
        <begin position="90"/>
        <end position="111"/>
    </location>
</feature>
<dbReference type="RefSeq" id="WP_237870052.1">
    <property type="nucleotide sequence ID" value="NZ_JAKLTR010000003.1"/>
</dbReference>
<keyword evidence="1" id="KW-0472">Membrane</keyword>
<feature type="transmembrane region" description="Helical" evidence="1">
    <location>
        <begin position="227"/>
        <end position="247"/>
    </location>
</feature>
<feature type="transmembrane region" description="Helical" evidence="1">
    <location>
        <begin position="117"/>
        <end position="135"/>
    </location>
</feature>
<feature type="transmembrane region" description="Helical" evidence="1">
    <location>
        <begin position="394"/>
        <end position="417"/>
    </location>
</feature>
<comment type="caution">
    <text evidence="2">The sequence shown here is derived from an EMBL/GenBank/DDBJ whole genome shotgun (WGS) entry which is preliminary data.</text>
</comment>
<proteinExistence type="predicted"/>
<feature type="transmembrane region" description="Helical" evidence="1">
    <location>
        <begin position="324"/>
        <end position="342"/>
    </location>
</feature>
<protein>
    <submittedName>
        <fullName evidence="2">DUF5690 family protein</fullName>
    </submittedName>
</protein>
<feature type="transmembrane region" description="Helical" evidence="1">
    <location>
        <begin position="354"/>
        <end position="374"/>
    </location>
</feature>
<dbReference type="Pfam" id="PF18943">
    <property type="entry name" value="DUF5690"/>
    <property type="match status" value="1"/>
</dbReference>